<dbReference type="AlphaFoldDB" id="A0A4Q9R311"/>
<evidence type="ECO:0000259" key="5">
    <source>
        <dbReference type="PROSITE" id="PS50043"/>
    </source>
</evidence>
<dbReference type="InterPro" id="IPR011990">
    <property type="entry name" value="TPR-like_helical_dom_sf"/>
</dbReference>
<dbReference type="PANTHER" id="PTHR44688">
    <property type="entry name" value="DNA-BINDING TRANSCRIPTIONAL ACTIVATOR DEVR_DOSR"/>
    <property type="match status" value="1"/>
</dbReference>
<keyword evidence="1" id="KW-0805">Transcription regulation</keyword>
<keyword evidence="3" id="KW-0804">Transcription</keyword>
<evidence type="ECO:0000313" key="6">
    <source>
        <dbReference type="EMBL" id="TBU94026.1"/>
    </source>
</evidence>
<dbReference type="InterPro" id="IPR036388">
    <property type="entry name" value="WH-like_DNA-bd_sf"/>
</dbReference>
<dbReference type="SMART" id="SM00421">
    <property type="entry name" value="HTH_LUXR"/>
    <property type="match status" value="1"/>
</dbReference>
<keyword evidence="7" id="KW-1185">Reference proteome</keyword>
<dbReference type="Gene3D" id="1.10.10.10">
    <property type="entry name" value="Winged helix-like DNA-binding domain superfamily/Winged helix DNA-binding domain"/>
    <property type="match status" value="1"/>
</dbReference>
<dbReference type="PRINTS" id="PR00038">
    <property type="entry name" value="HTHLUXR"/>
</dbReference>
<dbReference type="InterPro" id="IPR000792">
    <property type="entry name" value="Tscrpt_reg_LuxR_C"/>
</dbReference>
<dbReference type="InterPro" id="IPR041617">
    <property type="entry name" value="TPR_MalT"/>
</dbReference>
<dbReference type="InterPro" id="IPR059106">
    <property type="entry name" value="WHD_MalT"/>
</dbReference>
<feature type="domain" description="HTH luxR-type" evidence="5">
    <location>
        <begin position="851"/>
        <end position="916"/>
    </location>
</feature>
<keyword evidence="2" id="KW-0238">DNA-binding</keyword>
<sequence>MKRAHPTRPQPIRLASGPLRLTRGLPLILTKLVPPRSPGELLRRPRLLERLAPVRLRRLALVSAGAGFGKTTLLAQWHHCLAEQGERVAWLSLDEDDDSPWQFIPYLLQALRPLHQDWDPGFWQRLEQHTPTSPQQLLAELINQLHDCPHDLFLIIDDFHVIDDRGVHDALGYLLAHAPPALHLIIGSRFRPRLALSRLQAEDQLVEVGDQELRFTLEEARGYFNETLAVPLSGQDTQRLLSLTEGWIAGMKIASLSPGLRDDPARLIDNLRGGTRAITRYLKEVVFDPLPVEVFDFLLRTSILGRLNAGLCNAVTERDDGEAMLEWIERHNLFLSALDEHGAWFRYHPLLRETLGNRLRRCAGIDIKQLHERASGWFVEQRLWAEAVRHALVAGKPIGSPGQDGASAQSLAEEGDIDTLVRWMHHLPVSLDPSRIDLQLNLAWALAHYFRFDEARQLLDNLDQLVAGHRAGLRRSTWVKLRVVRAICEAFSENIAESLALVEPLLQEVPCGDTWVDGLVCNILSYCHVVEQRYAEALAVQRHMPGPDAPLGNLFVSVYRAFIIAQCHLCQGDLDAAERHARQALLQAERYTGAQSSSSATLAPLLAEIAYERGEHDQLAPLLADKLDQIDRFSPPDGLRRCYVSLARQALCNGAPHQAERLLEHALQLAIARRWRRLQALLLAEQARVRLLQGDYPAAEQLQQQLERLAPLARIDAEHPCQRASAQHALLGRSRLLLAAGQAAQAAKLLGRLVAEQESRHDWLAAARLRVLWARALWQADESDKACTALQPALRLAGRQRLERSLLDAGDELLPLLSRLQKKLPARHETGETLARLLERHPQADERQRQGHTTRQGLSERECQALRLVAEGQSNKEIARSLDISTETVKWHLKNIYGKLNVTSRTQAIGRAQELGLLE</sequence>
<dbReference type="Proteomes" id="UP000292639">
    <property type="component" value="Unassembled WGS sequence"/>
</dbReference>
<evidence type="ECO:0000313" key="7">
    <source>
        <dbReference type="Proteomes" id="UP000292639"/>
    </source>
</evidence>
<gene>
    <name evidence="6" type="ORF">DNJ96_13370</name>
</gene>
<dbReference type="Pfam" id="PF17874">
    <property type="entry name" value="TPR_MalT"/>
    <property type="match status" value="1"/>
</dbReference>
<dbReference type="PROSITE" id="PS00622">
    <property type="entry name" value="HTH_LUXR_1"/>
    <property type="match status" value="1"/>
</dbReference>
<dbReference type="InterPro" id="IPR027417">
    <property type="entry name" value="P-loop_NTPase"/>
</dbReference>
<evidence type="ECO:0000256" key="2">
    <source>
        <dbReference type="ARBA" id="ARBA00023125"/>
    </source>
</evidence>
<dbReference type="GO" id="GO:0006355">
    <property type="term" value="P:regulation of DNA-templated transcription"/>
    <property type="evidence" value="ECO:0007669"/>
    <property type="project" value="InterPro"/>
</dbReference>
<dbReference type="Gene3D" id="3.40.50.300">
    <property type="entry name" value="P-loop containing nucleotide triphosphate hydrolases"/>
    <property type="match status" value="1"/>
</dbReference>
<accession>A0A4Q9R311</accession>
<evidence type="ECO:0000256" key="1">
    <source>
        <dbReference type="ARBA" id="ARBA00023015"/>
    </source>
</evidence>
<dbReference type="SUPFAM" id="SSF52540">
    <property type="entry name" value="P-loop containing nucleoside triphosphate hydrolases"/>
    <property type="match status" value="1"/>
</dbReference>
<dbReference type="InterPro" id="IPR016032">
    <property type="entry name" value="Sig_transdc_resp-reg_C-effctor"/>
</dbReference>
<dbReference type="SUPFAM" id="SSF46894">
    <property type="entry name" value="C-terminal effector domain of the bipartite response regulators"/>
    <property type="match status" value="1"/>
</dbReference>
<evidence type="ECO:0000256" key="4">
    <source>
        <dbReference type="SAM" id="MobiDB-lite"/>
    </source>
</evidence>
<dbReference type="PANTHER" id="PTHR44688:SF16">
    <property type="entry name" value="DNA-BINDING TRANSCRIPTIONAL ACTIVATOR DEVR_DOSR"/>
    <property type="match status" value="1"/>
</dbReference>
<feature type="region of interest" description="Disordered" evidence="4">
    <location>
        <begin position="839"/>
        <end position="858"/>
    </location>
</feature>
<proteinExistence type="predicted"/>
<dbReference type="Pfam" id="PF25873">
    <property type="entry name" value="WHD_MalT"/>
    <property type="match status" value="1"/>
</dbReference>
<dbReference type="GO" id="GO:0003677">
    <property type="term" value="F:DNA binding"/>
    <property type="evidence" value="ECO:0007669"/>
    <property type="project" value="UniProtKB-KW"/>
</dbReference>
<evidence type="ECO:0000256" key="3">
    <source>
        <dbReference type="ARBA" id="ARBA00023163"/>
    </source>
</evidence>
<dbReference type="PROSITE" id="PS50043">
    <property type="entry name" value="HTH_LUXR_2"/>
    <property type="match status" value="1"/>
</dbReference>
<dbReference type="SUPFAM" id="SSF48452">
    <property type="entry name" value="TPR-like"/>
    <property type="match status" value="2"/>
</dbReference>
<organism evidence="6 7">
    <name type="scientific">Stutzerimonas kirkiae</name>
    <dbReference type="NCBI Taxonomy" id="2211392"/>
    <lineage>
        <taxon>Bacteria</taxon>
        <taxon>Pseudomonadati</taxon>
        <taxon>Pseudomonadota</taxon>
        <taxon>Gammaproteobacteria</taxon>
        <taxon>Pseudomonadales</taxon>
        <taxon>Pseudomonadaceae</taxon>
        <taxon>Stutzerimonas</taxon>
    </lineage>
</organism>
<dbReference type="CDD" id="cd06170">
    <property type="entry name" value="LuxR_C_like"/>
    <property type="match status" value="1"/>
</dbReference>
<feature type="compositionally biased region" description="Basic and acidic residues" evidence="4">
    <location>
        <begin position="839"/>
        <end position="849"/>
    </location>
</feature>
<protein>
    <submittedName>
        <fullName evidence="6">Helix-turn-helix transcriptional regulator</fullName>
    </submittedName>
</protein>
<dbReference type="RefSeq" id="WP_131182730.1">
    <property type="nucleotide sequence ID" value="NZ_QJUO01000001.1"/>
</dbReference>
<dbReference type="Pfam" id="PF00196">
    <property type="entry name" value="GerE"/>
    <property type="match status" value="1"/>
</dbReference>
<dbReference type="EMBL" id="QJUP01000019">
    <property type="protein sequence ID" value="TBU94026.1"/>
    <property type="molecule type" value="Genomic_DNA"/>
</dbReference>
<name>A0A4Q9R311_9GAMM</name>
<comment type="caution">
    <text evidence="6">The sequence shown here is derived from an EMBL/GenBank/DDBJ whole genome shotgun (WGS) entry which is preliminary data.</text>
</comment>
<dbReference type="Gene3D" id="1.25.40.10">
    <property type="entry name" value="Tetratricopeptide repeat domain"/>
    <property type="match status" value="1"/>
</dbReference>
<reference evidence="6 7" key="1">
    <citation type="submission" date="2018-06" db="EMBL/GenBank/DDBJ databases">
        <title>Three novel Pseudomonas species isolated from symptomatic oak.</title>
        <authorList>
            <person name="Bueno-Gonzalez V."/>
            <person name="Brady C."/>
        </authorList>
    </citation>
    <scope>NUCLEOTIDE SEQUENCE [LARGE SCALE GENOMIC DNA]</scope>
    <source>
        <strain evidence="6 7">P17C</strain>
    </source>
</reference>